<dbReference type="Proteomes" id="UP000608071">
    <property type="component" value="Unassembled WGS sequence"/>
</dbReference>
<sequence>MSLTSLIHTNKDFQEIIRKVTPKAADFKSYSTDVPPFKNKPILAESIFTSYISGLVRVSFQYMISAILARKNQDSPDKAFNPLARKGYEVIHEFFSDVPVMGELTLLFEEFTGIWDTFIRGEEVPEGELIRGAFMCSKLDTIYRLGVHAAYRSPTEFVQQFIHPPMPDVESDLKLLWQIFEERFPYEQRTEIKYFPSFDEKRRRMGGASADFIIGDTLYDIKTTKKHGYNWKEAAELMTYYLLNRLEGEPYNIQKLTFYKARFGVIEYVEIGDLLRNYDIDQALNDLSKFHRRWK</sequence>
<accession>A0ABR8SUN2</accession>
<reference evidence="1 2" key="1">
    <citation type="submission" date="2020-08" db="EMBL/GenBank/DDBJ databases">
        <title>A Genomic Blueprint of the Chicken Gut Microbiome.</title>
        <authorList>
            <person name="Gilroy R."/>
            <person name="Ravi A."/>
            <person name="Getino M."/>
            <person name="Pursley I."/>
            <person name="Horton D.L."/>
            <person name="Alikhan N.-F."/>
            <person name="Baker D."/>
            <person name="Gharbi K."/>
            <person name="Hall N."/>
            <person name="Watson M."/>
            <person name="Adriaenssens E.M."/>
            <person name="Foster-Nyarko E."/>
            <person name="Jarju S."/>
            <person name="Secka A."/>
            <person name="Antonio M."/>
            <person name="Oren A."/>
            <person name="Chaudhuri R."/>
            <person name="La Ragione R.M."/>
            <person name="Hildebrand F."/>
            <person name="Pallen M.J."/>
        </authorList>
    </citation>
    <scope>NUCLEOTIDE SEQUENCE [LARGE SCALE GENOMIC DNA]</scope>
    <source>
        <strain evidence="1 2">Sa2BVA9</strain>
    </source>
</reference>
<comment type="caution">
    <text evidence="1">The sequence shown here is derived from an EMBL/GenBank/DDBJ whole genome shotgun (WGS) entry which is preliminary data.</text>
</comment>
<dbReference type="EMBL" id="JACSQL010000001">
    <property type="protein sequence ID" value="MBD7967196.1"/>
    <property type="molecule type" value="Genomic_DNA"/>
</dbReference>
<organism evidence="1 2">
    <name type="scientific">Paenibacillus gallinarum</name>
    <dbReference type="NCBI Taxonomy" id="2762232"/>
    <lineage>
        <taxon>Bacteria</taxon>
        <taxon>Bacillati</taxon>
        <taxon>Bacillota</taxon>
        <taxon>Bacilli</taxon>
        <taxon>Bacillales</taxon>
        <taxon>Paenibacillaceae</taxon>
        <taxon>Paenibacillus</taxon>
    </lineage>
</organism>
<name>A0ABR8SUN2_9BACL</name>
<dbReference type="RefSeq" id="WP_191798336.1">
    <property type="nucleotide sequence ID" value="NZ_JACSQL010000001.1"/>
</dbReference>
<gene>
    <name evidence="1" type="ORF">H9647_03890</name>
</gene>
<protein>
    <submittedName>
        <fullName evidence="1">Uncharacterized protein</fullName>
    </submittedName>
</protein>
<keyword evidence="2" id="KW-1185">Reference proteome</keyword>
<proteinExistence type="predicted"/>
<evidence type="ECO:0000313" key="1">
    <source>
        <dbReference type="EMBL" id="MBD7967196.1"/>
    </source>
</evidence>
<evidence type="ECO:0000313" key="2">
    <source>
        <dbReference type="Proteomes" id="UP000608071"/>
    </source>
</evidence>